<name>A0A4R8GPG5_9FIRM</name>
<dbReference type="EMBL" id="SOEG01000039">
    <property type="protein sequence ID" value="TDX46588.1"/>
    <property type="molecule type" value="Genomic_DNA"/>
</dbReference>
<dbReference type="Proteomes" id="UP000295832">
    <property type="component" value="Unassembled WGS sequence"/>
</dbReference>
<dbReference type="RefSeq" id="WP_134118657.1">
    <property type="nucleotide sequence ID" value="NZ_SOEG01000039.1"/>
</dbReference>
<comment type="caution">
    <text evidence="1">The sequence shown here is derived from an EMBL/GenBank/DDBJ whole genome shotgun (WGS) entry which is preliminary data.</text>
</comment>
<gene>
    <name evidence="1" type="ORF">C7959_1393</name>
</gene>
<dbReference type="AlphaFoldDB" id="A0A4R8GPG5"/>
<evidence type="ECO:0000313" key="1">
    <source>
        <dbReference type="EMBL" id="TDX46588.1"/>
    </source>
</evidence>
<accession>A0A4R8GPG5</accession>
<sequence>MSKVMKNIEVTWEWSGTDKYALKGFNVALTPNELGNEHPNNDAVAFSKTGKEKFEHRFYNLMLDKDINYTAWVQPIFEGKDGDWLSANGWKAIDDGTNTIESISGSQAKANTAESNAKNYSDSNSMIDGIAVGGILKSDIKINRVWADTSDNEGEVSYNPSNSVFIHPNGSKFTFNMFKHTETGLEGGYIHGGNWRYLAFVGSDTSRFQNATDGDNQIMSIFYQSGKWYYDDNSSLNQFTPNENDCIIAKIEGDSSGITKLTRYALRNAETEEGSQAKANAAQSNAENYAENQANNAKNHADTVANLAEERATRTATNQYQSMGALSPRVAMRSGVITYVVYEDNTVIKKNNTVVKSELAKNSTGTISVNTGDILTTNNPVGMRGTLGYSTAPLCLASYEKMFYSDRFANHTIYLYAPYGDTEIKYKLGSYNFTNPNQILTVSQGTVRRMTLTAEGLHRFKADMPIVAVKVGNGGDQVLLMPLAKEVLMSANPDNSRLFDGSGIATNNNGYYSADNIFSTTAIGDGSGSDSEQGVPYTACADTYMIDHAITGYTVIAIEPCEIKVTAGTGGAEYAIHNFSDASRDNPKQFHIGESTGSGTTLFSGKAPWRFTGTAPFYLRTNTPNAREYPVLGYRQNLRSIYQDSTADATSQAINEIHSQIELTPTHLRAIDRAGNETIKVDSIGKLSANTANGNVNLDGAGLTVNNGKIDVNTAGNSVNINNQGIKITESGGDYSLLSGSGIDFYKNGSQVPSKYARRVIAGIATDGTYINLNFDKTPKVITSIKSLRSYTYQDGSGVRHDDKNQSYISYASEVTKNGFRVHGKSIIEGVPEYHDIADYGLSSVEAWVSNNTKPYTNQLSVTFIPKYKLTLISSYHYEYTASFFYAVEYISSDGVVHTYTMDGFYDTKKQPYSQGDFKAGDPITFTMSDLPEDTYKIRVRIYDFTLGGLVVTKWSAVNNKRIATGEVNYIIVEGGE</sequence>
<evidence type="ECO:0000313" key="2">
    <source>
        <dbReference type="Proteomes" id="UP000295832"/>
    </source>
</evidence>
<organism evidence="1 2">
    <name type="scientific">Orenia marismortui</name>
    <dbReference type="NCBI Taxonomy" id="46469"/>
    <lineage>
        <taxon>Bacteria</taxon>
        <taxon>Bacillati</taxon>
        <taxon>Bacillota</taxon>
        <taxon>Clostridia</taxon>
        <taxon>Halanaerobiales</taxon>
        <taxon>Halobacteroidaceae</taxon>
        <taxon>Orenia</taxon>
    </lineage>
</organism>
<keyword evidence="2" id="KW-1185">Reference proteome</keyword>
<protein>
    <submittedName>
        <fullName evidence="1">Uncharacterized protein</fullName>
    </submittedName>
</protein>
<proteinExistence type="predicted"/>
<reference evidence="1 2" key="1">
    <citation type="submission" date="2019-03" db="EMBL/GenBank/DDBJ databases">
        <title>Subsurface microbial communities from deep shales in Ohio and West Virginia, USA.</title>
        <authorList>
            <person name="Wrighton K."/>
        </authorList>
    </citation>
    <scope>NUCLEOTIDE SEQUENCE [LARGE SCALE GENOMIC DNA]</scope>
    <source>
        <strain evidence="1 2">MSL 6dP</strain>
    </source>
</reference>